<accession>A0A2H9TFZ7</accession>
<keyword evidence="8 9" id="KW-0539">Nucleus</keyword>
<dbReference type="OrthoDB" id="440324at2759"/>
<dbReference type="STRING" id="1246581.A0A2H9TFZ7"/>
<organism evidence="11 12">
    <name type="scientific">Paramicrosporidium saccamoebae</name>
    <dbReference type="NCBI Taxonomy" id="1246581"/>
    <lineage>
        <taxon>Eukaryota</taxon>
        <taxon>Fungi</taxon>
        <taxon>Fungi incertae sedis</taxon>
        <taxon>Cryptomycota</taxon>
        <taxon>Cryptomycota incertae sedis</taxon>
        <taxon>Paramicrosporidium</taxon>
    </lineage>
</organism>
<evidence type="ECO:0000256" key="3">
    <source>
        <dbReference type="ARBA" id="ARBA00018504"/>
    </source>
</evidence>
<keyword evidence="12" id="KW-1185">Reference proteome</keyword>
<comment type="subunit">
    <text evidence="9">Component of the NuA4 histone acetyltransferase complex.</text>
</comment>
<dbReference type="Proteomes" id="UP000240830">
    <property type="component" value="Unassembled WGS sequence"/>
</dbReference>
<evidence type="ECO:0000256" key="8">
    <source>
        <dbReference type="ARBA" id="ARBA00023242"/>
    </source>
</evidence>
<feature type="compositionally biased region" description="Low complexity" evidence="10">
    <location>
        <begin position="135"/>
        <end position="146"/>
    </location>
</feature>
<dbReference type="GO" id="GO:0006325">
    <property type="term" value="P:chromatin organization"/>
    <property type="evidence" value="ECO:0007669"/>
    <property type="project" value="UniProtKB-KW"/>
</dbReference>
<evidence type="ECO:0000256" key="1">
    <source>
        <dbReference type="ARBA" id="ARBA00004123"/>
    </source>
</evidence>
<dbReference type="Pfam" id="PF09340">
    <property type="entry name" value="NuA4"/>
    <property type="match status" value="1"/>
</dbReference>
<evidence type="ECO:0000256" key="5">
    <source>
        <dbReference type="ARBA" id="ARBA00023015"/>
    </source>
</evidence>
<dbReference type="EMBL" id="MTSL01000219">
    <property type="protein sequence ID" value="PJF16510.1"/>
    <property type="molecule type" value="Genomic_DNA"/>
</dbReference>
<dbReference type="InterPro" id="IPR015418">
    <property type="entry name" value="Eaf6"/>
</dbReference>
<evidence type="ECO:0000313" key="11">
    <source>
        <dbReference type="EMBL" id="PJF16510.1"/>
    </source>
</evidence>
<sequence length="168" mass="18707">MEQAGSDIPPTVKVAEAPLVTVPTTEELVDLEKEIQRLIDRKRRTDLHIIDLEARIHAVETEYFRETSLFGSLLNGLEGYLGASSALSRRQGSREVRDGDRLFSHTSSSHPRALAVHSRLTRERVLNPISIGSTKKSPNLSSVVSSSRKKRPSSDPAWTTPAQKVRNR</sequence>
<reference evidence="11 12" key="1">
    <citation type="submission" date="2016-10" db="EMBL/GenBank/DDBJ databases">
        <title>The genome of Paramicrosporidium saccamoebae is the missing link in understanding Cryptomycota and Microsporidia evolution.</title>
        <authorList>
            <person name="Quandt C.A."/>
            <person name="Beaudet D."/>
            <person name="Corsaro D."/>
            <person name="Michel R."/>
            <person name="Corradi N."/>
            <person name="James T."/>
        </authorList>
    </citation>
    <scope>NUCLEOTIDE SEQUENCE [LARGE SCALE GENOMIC DNA]</scope>
    <source>
        <strain evidence="11 12">KSL3</strain>
    </source>
</reference>
<evidence type="ECO:0000256" key="6">
    <source>
        <dbReference type="ARBA" id="ARBA00023054"/>
    </source>
</evidence>
<evidence type="ECO:0000256" key="2">
    <source>
        <dbReference type="ARBA" id="ARBA00010916"/>
    </source>
</evidence>
<dbReference type="GO" id="GO:0035267">
    <property type="term" value="C:NuA4 histone acetyltransferase complex"/>
    <property type="evidence" value="ECO:0007669"/>
    <property type="project" value="UniProtKB-UniRule"/>
</dbReference>
<comment type="similarity">
    <text evidence="2 9">Belongs to the EAF6 family.</text>
</comment>
<keyword evidence="9" id="KW-0227">DNA damage</keyword>
<keyword evidence="5 9" id="KW-0805">Transcription regulation</keyword>
<comment type="function">
    <text evidence="9">Component of the NuA4 histone acetyltransferase complex which is involved in transcriptional activation of selected genes principally by acetylation of nucleosomal histone H4 and H2A. The NuA4 complex is also involved in DNA repair.</text>
</comment>
<evidence type="ECO:0000256" key="7">
    <source>
        <dbReference type="ARBA" id="ARBA00023163"/>
    </source>
</evidence>
<feature type="region of interest" description="Disordered" evidence="10">
    <location>
        <begin position="127"/>
        <end position="168"/>
    </location>
</feature>
<evidence type="ECO:0000256" key="9">
    <source>
        <dbReference type="RuleBase" id="RU368022"/>
    </source>
</evidence>
<keyword evidence="6" id="KW-0175">Coiled coil</keyword>
<gene>
    <name evidence="11" type="ORF">PSACC_03697</name>
</gene>
<proteinExistence type="inferred from homology"/>
<dbReference type="AlphaFoldDB" id="A0A2H9TFZ7"/>
<evidence type="ECO:0000256" key="10">
    <source>
        <dbReference type="SAM" id="MobiDB-lite"/>
    </source>
</evidence>
<evidence type="ECO:0000256" key="4">
    <source>
        <dbReference type="ARBA" id="ARBA00022853"/>
    </source>
</evidence>
<comment type="subcellular location">
    <subcellularLocation>
        <location evidence="1 9">Nucleus</location>
    </subcellularLocation>
</comment>
<evidence type="ECO:0000313" key="12">
    <source>
        <dbReference type="Proteomes" id="UP000240830"/>
    </source>
</evidence>
<dbReference type="GO" id="GO:0005634">
    <property type="term" value="C:nucleus"/>
    <property type="evidence" value="ECO:0007669"/>
    <property type="project" value="UniProtKB-SubCell"/>
</dbReference>
<keyword evidence="7 9" id="KW-0804">Transcription</keyword>
<dbReference type="PANTHER" id="PTHR13476">
    <property type="entry name" value="CHROMATIN MODIFICATION-RELATED PROTEIN MEAF6"/>
    <property type="match status" value="1"/>
</dbReference>
<name>A0A2H9TFZ7_9FUNG</name>
<dbReference type="GO" id="GO:0006281">
    <property type="term" value="P:DNA repair"/>
    <property type="evidence" value="ECO:0007669"/>
    <property type="project" value="UniProtKB-UniRule"/>
</dbReference>
<keyword evidence="9" id="KW-0234">DNA repair</keyword>
<comment type="caution">
    <text evidence="11">The sequence shown here is derived from an EMBL/GenBank/DDBJ whole genome shotgun (WGS) entry which is preliminary data.</text>
</comment>
<protein>
    <recommendedName>
        <fullName evidence="3 9">Chromatin modification-related protein EAF6</fullName>
    </recommendedName>
</protein>
<keyword evidence="4 9" id="KW-0156">Chromatin regulator</keyword>